<dbReference type="CDD" id="cd01335">
    <property type="entry name" value="Radical_SAM"/>
    <property type="match status" value="1"/>
</dbReference>
<evidence type="ECO:0000313" key="7">
    <source>
        <dbReference type="Proteomes" id="UP000254000"/>
    </source>
</evidence>
<dbReference type="InterPro" id="IPR007197">
    <property type="entry name" value="rSAM"/>
</dbReference>
<sequence>MDDMVSARPTLAAWLEEYAAIEREFVAAMAAEGPVFAPRAAGRPRADELRETLRERGARFMNGGASVSTGFLSSACAACVGGCGSRTFYINLRCNRNCYFCFNPNQADFEEHCARDTPWREELEAFGREVAEVTHVGLTGGEPLLCSDEALAFFARARELYPDAHLRLYTSGMGLDEAFCAKAAECGLNEIRFSVKLDEGEGAVEEALAAIALARRFPFDAMVEMPVVPAELERMKLLLRQLDDLGVRGINLLELCYPHRNWGDFARRGLALKNPPFEVLYDYGYAGGMAVAGSEEACLELVLFALDEGLSLGVHCCTLDNKNRDQVLQRNRAVALDPEVYELGDDCFYRTAKAFDGDKEKVSAYLDGIGARYGVEEDCVSFHPARVAEAVGLGVLPVLSWNVVEGQGADAYIRELKLQVVDESGHLR</sequence>
<keyword evidence="1" id="KW-0949">S-adenosyl-L-methionine</keyword>
<evidence type="ECO:0000259" key="5">
    <source>
        <dbReference type="PROSITE" id="PS51918"/>
    </source>
</evidence>
<dbReference type="Gene3D" id="3.20.20.70">
    <property type="entry name" value="Aldolase class I"/>
    <property type="match status" value="1"/>
</dbReference>
<organism evidence="6 7">
    <name type="scientific">Gordonibacter pamelaeae</name>
    <dbReference type="NCBI Taxonomy" id="471189"/>
    <lineage>
        <taxon>Bacteria</taxon>
        <taxon>Bacillati</taxon>
        <taxon>Actinomycetota</taxon>
        <taxon>Coriobacteriia</taxon>
        <taxon>Eggerthellales</taxon>
        <taxon>Eggerthellaceae</taxon>
        <taxon>Gordonibacter</taxon>
    </lineage>
</organism>
<feature type="domain" description="Radical SAM core" evidence="5">
    <location>
        <begin position="80"/>
        <end position="290"/>
    </location>
</feature>
<dbReference type="GeneID" id="78360045"/>
<name>A0A369M0U5_9ACTN</name>
<evidence type="ECO:0000256" key="4">
    <source>
        <dbReference type="ARBA" id="ARBA00023014"/>
    </source>
</evidence>
<accession>A0A369M0U5</accession>
<keyword evidence="7" id="KW-1185">Reference proteome</keyword>
<gene>
    <name evidence="6" type="ORF">C1877_10110</name>
</gene>
<dbReference type="SUPFAM" id="SSF102114">
    <property type="entry name" value="Radical SAM enzymes"/>
    <property type="match status" value="1"/>
</dbReference>
<dbReference type="OrthoDB" id="6457556at2"/>
<keyword evidence="2" id="KW-0479">Metal-binding</keyword>
<protein>
    <submittedName>
        <fullName evidence="6">Radical SAM protein</fullName>
    </submittedName>
</protein>
<dbReference type="Pfam" id="PF04055">
    <property type="entry name" value="Radical_SAM"/>
    <property type="match status" value="1"/>
</dbReference>
<proteinExistence type="predicted"/>
<dbReference type="AlphaFoldDB" id="A0A369M0U5"/>
<dbReference type="SFLD" id="SFLDS00029">
    <property type="entry name" value="Radical_SAM"/>
    <property type="match status" value="1"/>
</dbReference>
<keyword evidence="4" id="KW-0411">Iron-sulfur</keyword>
<dbReference type="GO" id="GO:0003824">
    <property type="term" value="F:catalytic activity"/>
    <property type="evidence" value="ECO:0007669"/>
    <property type="project" value="InterPro"/>
</dbReference>
<keyword evidence="3" id="KW-0408">Iron</keyword>
<evidence type="ECO:0000256" key="1">
    <source>
        <dbReference type="ARBA" id="ARBA00022691"/>
    </source>
</evidence>
<evidence type="ECO:0000313" key="6">
    <source>
        <dbReference type="EMBL" id="RDB64075.1"/>
    </source>
</evidence>
<dbReference type="PROSITE" id="PS51918">
    <property type="entry name" value="RADICAL_SAM"/>
    <property type="match status" value="1"/>
</dbReference>
<dbReference type="Proteomes" id="UP000254000">
    <property type="component" value="Unassembled WGS sequence"/>
</dbReference>
<comment type="caution">
    <text evidence="6">The sequence shown here is derived from an EMBL/GenBank/DDBJ whole genome shotgun (WGS) entry which is preliminary data.</text>
</comment>
<dbReference type="InterPro" id="IPR058240">
    <property type="entry name" value="rSAM_sf"/>
</dbReference>
<dbReference type="GO" id="GO:0051536">
    <property type="term" value="F:iron-sulfur cluster binding"/>
    <property type="evidence" value="ECO:0007669"/>
    <property type="project" value="UniProtKB-KW"/>
</dbReference>
<dbReference type="PANTHER" id="PTHR43288">
    <property type="entry name" value="BIOTIN SYNTHASE-RELATED PROTEIN, RADICAL SAM SUPERFAMILY"/>
    <property type="match status" value="1"/>
</dbReference>
<evidence type="ECO:0000256" key="3">
    <source>
        <dbReference type="ARBA" id="ARBA00023004"/>
    </source>
</evidence>
<evidence type="ECO:0000256" key="2">
    <source>
        <dbReference type="ARBA" id="ARBA00022723"/>
    </source>
</evidence>
<dbReference type="GO" id="GO:0046872">
    <property type="term" value="F:metal ion binding"/>
    <property type="evidence" value="ECO:0007669"/>
    <property type="project" value="UniProtKB-KW"/>
</dbReference>
<dbReference type="InterPro" id="IPR013785">
    <property type="entry name" value="Aldolase_TIM"/>
</dbReference>
<dbReference type="EMBL" id="PPTS01000006">
    <property type="protein sequence ID" value="RDB64075.1"/>
    <property type="molecule type" value="Genomic_DNA"/>
</dbReference>
<dbReference type="PANTHER" id="PTHR43288:SF1">
    <property type="entry name" value="GLYCYL-RADICAL ENZYME ACTIVATING ENZYME MJ0021-RELATED"/>
    <property type="match status" value="1"/>
</dbReference>
<dbReference type="RefSeq" id="WP_114569096.1">
    <property type="nucleotide sequence ID" value="NZ_CABMMS010000006.1"/>
</dbReference>
<reference evidence="6 7" key="1">
    <citation type="journal article" date="2018" name="Elife">
        <title>Discovery and characterization of a prevalent human gut bacterial enzyme sufficient for the inactivation of a family of plant toxins.</title>
        <authorList>
            <person name="Koppel N."/>
            <person name="Bisanz J.E."/>
            <person name="Pandelia M.E."/>
            <person name="Turnbaugh P.J."/>
            <person name="Balskus E.P."/>
        </authorList>
    </citation>
    <scope>NUCLEOTIDE SEQUENCE [LARGE SCALE GENOMIC DNA]</scope>
    <source>
        <strain evidence="6 7">3C</strain>
    </source>
</reference>